<accession>A0A926EP98</accession>
<dbReference type="EMBL" id="JACRSY010000081">
    <property type="protein sequence ID" value="MBC8581717.1"/>
    <property type="molecule type" value="Genomic_DNA"/>
</dbReference>
<evidence type="ECO:0000259" key="1">
    <source>
        <dbReference type="SMART" id="SM00419"/>
    </source>
</evidence>
<comment type="caution">
    <text evidence="2">The sequence shown here is derived from an EMBL/GenBank/DDBJ whole genome shotgun (WGS) entry which is preliminary data.</text>
</comment>
<gene>
    <name evidence="2" type="ORF">H8718_19780</name>
</gene>
<protein>
    <submittedName>
        <fullName evidence="2">Replication/maintenance protein RepL</fullName>
    </submittedName>
</protein>
<dbReference type="Pfam" id="PF05732">
    <property type="entry name" value="RepL"/>
    <property type="match status" value="1"/>
</dbReference>
<dbReference type="GO" id="GO:0006260">
    <property type="term" value="P:DNA replication"/>
    <property type="evidence" value="ECO:0007669"/>
    <property type="project" value="InterPro"/>
</dbReference>
<dbReference type="GO" id="GO:0006276">
    <property type="term" value="P:plasmid maintenance"/>
    <property type="evidence" value="ECO:0007669"/>
    <property type="project" value="InterPro"/>
</dbReference>
<dbReference type="SUPFAM" id="SSF46785">
    <property type="entry name" value="Winged helix' DNA-binding domain"/>
    <property type="match status" value="1"/>
</dbReference>
<evidence type="ECO:0000313" key="2">
    <source>
        <dbReference type="EMBL" id="MBC8581717.1"/>
    </source>
</evidence>
<feature type="domain" description="HTH crp-type" evidence="1">
    <location>
        <begin position="73"/>
        <end position="120"/>
    </location>
</feature>
<evidence type="ECO:0000313" key="3">
    <source>
        <dbReference type="Proteomes" id="UP000655830"/>
    </source>
</evidence>
<dbReference type="SMART" id="SM00419">
    <property type="entry name" value="HTH_CRP"/>
    <property type="match status" value="1"/>
</dbReference>
<sequence length="153" mass="17381">MAKEKKENSILYSGVDEWVNTRTGEVIHANQIIKKTDRNGFMITYLSAIINLIESLGNRKMQVVKYILENMDKSTNTLIITNRELAEKSGTSLDTVTKTIKVLKAAKIINTRTGAIMITPELVHRGKKSKEQFLLTRFQEFGDSEESNKESEE</sequence>
<name>A0A926EP98_9FIRM</name>
<keyword evidence="3" id="KW-1185">Reference proteome</keyword>
<organism evidence="2 3">
    <name type="scientific">Zhenhengia yiwuensis</name>
    <dbReference type="NCBI Taxonomy" id="2763666"/>
    <lineage>
        <taxon>Bacteria</taxon>
        <taxon>Bacillati</taxon>
        <taxon>Bacillota</taxon>
        <taxon>Clostridia</taxon>
        <taxon>Lachnospirales</taxon>
        <taxon>Lachnospiraceae</taxon>
        <taxon>Zhenhengia</taxon>
    </lineage>
</organism>
<dbReference type="InterPro" id="IPR012318">
    <property type="entry name" value="HTH_CRP"/>
</dbReference>
<dbReference type="InterPro" id="IPR036388">
    <property type="entry name" value="WH-like_DNA-bd_sf"/>
</dbReference>
<dbReference type="GO" id="GO:0006355">
    <property type="term" value="P:regulation of DNA-templated transcription"/>
    <property type="evidence" value="ECO:0007669"/>
    <property type="project" value="InterPro"/>
</dbReference>
<dbReference type="AlphaFoldDB" id="A0A926EP98"/>
<dbReference type="Proteomes" id="UP000655830">
    <property type="component" value="Unassembled WGS sequence"/>
</dbReference>
<dbReference type="InterPro" id="IPR036390">
    <property type="entry name" value="WH_DNA-bd_sf"/>
</dbReference>
<dbReference type="Gene3D" id="1.10.10.10">
    <property type="entry name" value="Winged helix-like DNA-binding domain superfamily/Winged helix DNA-binding domain"/>
    <property type="match status" value="1"/>
</dbReference>
<reference evidence="2" key="1">
    <citation type="submission" date="2020-08" db="EMBL/GenBank/DDBJ databases">
        <title>Genome public.</title>
        <authorList>
            <person name="Liu C."/>
            <person name="Sun Q."/>
        </authorList>
    </citation>
    <scope>NUCLEOTIDE SEQUENCE</scope>
    <source>
        <strain evidence="2">NSJ-12</strain>
    </source>
</reference>
<dbReference type="RefSeq" id="WP_249334777.1">
    <property type="nucleotide sequence ID" value="NZ_JACRSY010000081.1"/>
</dbReference>
<dbReference type="InterPro" id="IPR008813">
    <property type="entry name" value="Plasmid_replication_RepL"/>
</dbReference>
<dbReference type="GO" id="GO:0003677">
    <property type="term" value="F:DNA binding"/>
    <property type="evidence" value="ECO:0007669"/>
    <property type="project" value="InterPro"/>
</dbReference>
<proteinExistence type="predicted"/>